<dbReference type="PANTHER" id="PTHR34135">
    <property type="entry name" value="LYSOZYME"/>
    <property type="match status" value="1"/>
</dbReference>
<dbReference type="InterPro" id="IPR002053">
    <property type="entry name" value="Glyco_hydro_25"/>
</dbReference>
<dbReference type="InterPro" id="IPR018077">
    <property type="entry name" value="Glyco_hydro_fam25_subgr"/>
</dbReference>
<dbReference type="PROSITE" id="PS51904">
    <property type="entry name" value="GLYCOSYL_HYDROL_F25_2"/>
    <property type="match status" value="1"/>
</dbReference>
<dbReference type="GO" id="GO:0003796">
    <property type="term" value="F:lysozyme activity"/>
    <property type="evidence" value="ECO:0007669"/>
    <property type="project" value="InterPro"/>
</dbReference>
<comment type="similarity">
    <text evidence="1">Belongs to the glycosyl hydrolase 25 family.</text>
</comment>
<dbReference type="Gene3D" id="3.20.20.80">
    <property type="entry name" value="Glycosidases"/>
    <property type="match status" value="1"/>
</dbReference>
<evidence type="ECO:0000256" key="2">
    <source>
        <dbReference type="ARBA" id="ARBA00022801"/>
    </source>
</evidence>
<dbReference type="STRING" id="142588.SAMN04488559_10941"/>
<accession>A0A1H9SVI8</accession>
<dbReference type="GO" id="GO:0016998">
    <property type="term" value="P:cell wall macromolecule catabolic process"/>
    <property type="evidence" value="ECO:0007669"/>
    <property type="project" value="InterPro"/>
</dbReference>
<feature type="transmembrane region" description="Helical" evidence="4">
    <location>
        <begin position="20"/>
        <end position="43"/>
    </location>
</feature>
<dbReference type="SUPFAM" id="SSF51445">
    <property type="entry name" value="(Trans)glycosidases"/>
    <property type="match status" value="1"/>
</dbReference>
<dbReference type="EMBL" id="FOHA01000009">
    <property type="protein sequence ID" value="SER88389.1"/>
    <property type="molecule type" value="Genomic_DNA"/>
</dbReference>
<evidence type="ECO:0000256" key="1">
    <source>
        <dbReference type="ARBA" id="ARBA00010646"/>
    </source>
</evidence>
<keyword evidence="4" id="KW-1133">Transmembrane helix</keyword>
<evidence type="ECO:0000313" key="5">
    <source>
        <dbReference type="EMBL" id="SER88389.1"/>
    </source>
</evidence>
<sequence>MARKKIKVRKPLNKEKIVAIVGPILVLLIAVLFFCWKSGYFSFGTTIPKGYQVQGTIVSSEQGYIDWQDLASSNKNLAFAYMKATEGSSYEDDRFDNNWTNSKATALRTGAYHYFSFDSSGETQASNFINNVPVEQGRLGPAIMIEFYNGKDKNPPNEEEVVANLTQLKTSLEEQYGQQVIFYVSEKIYHLYIEDYFPNQPIWLYGQTSQPDLKWTYWEYDTEEKLKGGAKKEFPVSVFNGDSKQFSGFEP</sequence>
<dbReference type="AlphaFoldDB" id="A0A1H9SVI8"/>
<gene>
    <name evidence="5" type="ORF">SAMN04488559_10941</name>
</gene>
<keyword evidence="4" id="KW-0472">Membrane</keyword>
<dbReference type="OrthoDB" id="2151413at2"/>
<dbReference type="Pfam" id="PF01183">
    <property type="entry name" value="Glyco_hydro_25"/>
    <property type="match status" value="1"/>
</dbReference>
<protein>
    <submittedName>
        <fullName evidence="5">Lysozyme</fullName>
    </submittedName>
</protein>
<keyword evidence="4" id="KW-0812">Transmembrane</keyword>
<dbReference type="GO" id="GO:0016052">
    <property type="term" value="P:carbohydrate catabolic process"/>
    <property type="evidence" value="ECO:0007669"/>
    <property type="project" value="TreeGrafter"/>
</dbReference>
<dbReference type="PANTHER" id="PTHR34135:SF2">
    <property type="entry name" value="LYSOZYME"/>
    <property type="match status" value="1"/>
</dbReference>
<keyword evidence="6" id="KW-1185">Reference proteome</keyword>
<proteinExistence type="inferred from homology"/>
<dbReference type="SMART" id="SM00641">
    <property type="entry name" value="Glyco_25"/>
    <property type="match status" value="1"/>
</dbReference>
<dbReference type="InterPro" id="IPR017853">
    <property type="entry name" value="GH"/>
</dbReference>
<name>A0A1H9SVI8_9LACT</name>
<evidence type="ECO:0000256" key="3">
    <source>
        <dbReference type="ARBA" id="ARBA00023295"/>
    </source>
</evidence>
<reference evidence="5 6" key="1">
    <citation type="submission" date="2016-10" db="EMBL/GenBank/DDBJ databases">
        <authorList>
            <person name="de Groot N.N."/>
        </authorList>
    </citation>
    <scope>NUCLEOTIDE SEQUENCE [LARGE SCALE GENOMIC DNA]</scope>
    <source>
        <strain evidence="5 6">DSM 13760</strain>
    </source>
</reference>
<organism evidence="5 6">
    <name type="scientific">Isobaculum melis</name>
    <dbReference type="NCBI Taxonomy" id="142588"/>
    <lineage>
        <taxon>Bacteria</taxon>
        <taxon>Bacillati</taxon>
        <taxon>Bacillota</taxon>
        <taxon>Bacilli</taxon>
        <taxon>Lactobacillales</taxon>
        <taxon>Carnobacteriaceae</taxon>
        <taxon>Isobaculum</taxon>
    </lineage>
</organism>
<evidence type="ECO:0000256" key="4">
    <source>
        <dbReference type="SAM" id="Phobius"/>
    </source>
</evidence>
<keyword evidence="2" id="KW-0378">Hydrolase</keyword>
<dbReference type="GO" id="GO:0009253">
    <property type="term" value="P:peptidoglycan catabolic process"/>
    <property type="evidence" value="ECO:0007669"/>
    <property type="project" value="InterPro"/>
</dbReference>
<dbReference type="Proteomes" id="UP000198948">
    <property type="component" value="Unassembled WGS sequence"/>
</dbReference>
<evidence type="ECO:0000313" key="6">
    <source>
        <dbReference type="Proteomes" id="UP000198948"/>
    </source>
</evidence>
<dbReference type="RefSeq" id="WP_092652213.1">
    <property type="nucleotide sequence ID" value="NZ_FOHA01000009.1"/>
</dbReference>
<keyword evidence="3" id="KW-0326">Glycosidase</keyword>